<sequence length="274" mass="30265">MVALTSMVVEVDDDVVGLQWAVSDFAELAKLIAVIALGQAQHAVRIIDTLEPHGPALSDEELFRGARGQMSVRGRTDAQKEVSRYHRDGFLFECISWIVARQSSSSRTFMKDPHIAATTQGLDGLAIEMHPTEPVMVGATIFEDKCTENPRQKFKGEVLVTFGEHHTSKRARDLVANAVSLIKESGLNGTEATKAAARVVDKNFRTYRAALTVGAEISTTKRRKKLFKGYNGLADITKDQRIGATLIVDDLRNWFQELAEEVVKALNEFEAAHV</sequence>
<protein>
    <submittedName>
        <fullName evidence="1">Uncharacterized protein</fullName>
    </submittedName>
</protein>
<evidence type="ECO:0000313" key="1">
    <source>
        <dbReference type="EMBL" id="MDO1585390.1"/>
    </source>
</evidence>
<organism evidence="1 2">
    <name type="scientific">Rhizobium oryzicola</name>
    <dbReference type="NCBI Taxonomy" id="1232668"/>
    <lineage>
        <taxon>Bacteria</taxon>
        <taxon>Pseudomonadati</taxon>
        <taxon>Pseudomonadota</taxon>
        <taxon>Alphaproteobacteria</taxon>
        <taxon>Hyphomicrobiales</taxon>
        <taxon>Rhizobiaceae</taxon>
        <taxon>Rhizobium/Agrobacterium group</taxon>
        <taxon>Rhizobium</taxon>
    </lineage>
</organism>
<keyword evidence="2" id="KW-1185">Reference proteome</keyword>
<name>A0ABT8T3T1_9HYPH</name>
<proteinExistence type="predicted"/>
<comment type="caution">
    <text evidence="1">The sequence shown here is derived from an EMBL/GenBank/DDBJ whole genome shotgun (WGS) entry which is preliminary data.</text>
</comment>
<evidence type="ECO:0000313" key="2">
    <source>
        <dbReference type="Proteomes" id="UP001169006"/>
    </source>
</evidence>
<dbReference type="EMBL" id="JAUKWQ010000015">
    <property type="protein sequence ID" value="MDO1585390.1"/>
    <property type="molecule type" value="Genomic_DNA"/>
</dbReference>
<reference evidence="1" key="2">
    <citation type="submission" date="2023-07" db="EMBL/GenBank/DDBJ databases">
        <authorList>
            <person name="Sun H."/>
        </authorList>
    </citation>
    <scope>NUCLEOTIDE SEQUENCE</scope>
    <source>
        <strain evidence="1">05753</strain>
    </source>
</reference>
<dbReference type="RefSeq" id="WP_302079676.1">
    <property type="nucleotide sequence ID" value="NZ_JAUKWQ010000015.1"/>
</dbReference>
<dbReference type="Proteomes" id="UP001169006">
    <property type="component" value="Unassembled WGS sequence"/>
</dbReference>
<reference evidence="1" key="1">
    <citation type="journal article" date="2015" name="Int. J. Syst. Evol. Microbiol.">
        <title>Rhizobium oryzicola sp. nov., potential plant-growth-promoting endophytic bacteria isolated from rice roots.</title>
        <authorList>
            <person name="Zhang X.X."/>
            <person name="Gao J.S."/>
            <person name="Cao Y.H."/>
            <person name="Sheirdil R.A."/>
            <person name="Wang X.C."/>
            <person name="Zhang L."/>
        </authorList>
    </citation>
    <scope>NUCLEOTIDE SEQUENCE</scope>
    <source>
        <strain evidence="1">05753</strain>
    </source>
</reference>
<accession>A0ABT8T3T1</accession>
<gene>
    <name evidence="1" type="ORF">Q2T52_25130</name>
</gene>